<dbReference type="Gene3D" id="3.30.200.20">
    <property type="entry name" value="Phosphorylase Kinase, domain 1"/>
    <property type="match status" value="1"/>
</dbReference>
<evidence type="ECO:0000313" key="16">
    <source>
        <dbReference type="EMBL" id="GLB86853.1"/>
    </source>
</evidence>
<keyword evidence="8" id="KW-0418">Kinase</keyword>
<dbReference type="PANTHER" id="PTHR43289:SF6">
    <property type="entry name" value="SERINE_THREONINE-PROTEIN KINASE NEKL-3"/>
    <property type="match status" value="1"/>
</dbReference>
<feature type="binding site" evidence="12">
    <location>
        <position position="44"/>
    </location>
    <ligand>
        <name>ATP</name>
        <dbReference type="ChEBI" id="CHEBI:30616"/>
    </ligand>
</feature>
<sequence length="756" mass="80742">MTEARPEVGTQFGPYLLKRMLGSGGMGTVYEAQDTTMDRVVALKLISGPYAQDPNYRQRLQREARIAGRLQDPHVVPIHSTGEIDGQLYVDMRLINGTDLETILQQSGPLPPEKAVAMVRQIASALDAAHAAGVLHRDVKPGNILITPDDFAYLVDFGIANAATESRLTQMGDVLGTWTYMAPERFRGDESQVTLRSDTYALACVLFEALTGAPPFAGDTASLVGAHLSEPPPRLSARIGLPPALDEVIARGMAKDPAQRYATSGEFARAAEAALASLGSSTSAFTVPAATAPIVPNQPEPTQVAPTQTAPPAAQQPVAQQPVARQWTPPPGQYPPPIPGGPPQPAAGKRNRWILVGAAILAVVALVAGVAIWQLTKNNSGSENAVDISKLDVGRYGTQPRPLPGPTTVDEGRVLEGFRLAEGIADPHAVDSVLDHIYGDAVPTPDKAAATISGTGEPLTQPVFEKYHMVSGYVVEGLNKRINDFARDHEGELLLTMVTSFPNDDAAARAATEIDATDFAVNPENRTVQIPDYKQAMAHYRPGSPSIGATMASGAMVISFVVRSDANPDLGNLTQRIKRALDLQVPLMAKVIPTNAVALTELPLDPDRMLSRIFFAGDQPKVSGTFGSIGPRAAAFCADSQAVKDGLFEQAGIDRCAFSMDASLLRAKDEATAKAFMPKIVEAGRNEYIAHDIAPPDRLPDARCHEIKPDIVSDNPDARFSCFVTFGRYIASVHSNEEKDVRQRAAAQYAILVNSA</sequence>
<feature type="compositionally biased region" description="Low complexity" evidence="13">
    <location>
        <begin position="301"/>
        <end position="324"/>
    </location>
</feature>
<evidence type="ECO:0000256" key="3">
    <source>
        <dbReference type="ARBA" id="ARBA00022475"/>
    </source>
</evidence>
<dbReference type="Proteomes" id="UP001064782">
    <property type="component" value="Unassembled WGS sequence"/>
</dbReference>
<evidence type="ECO:0000256" key="14">
    <source>
        <dbReference type="SAM" id="Phobius"/>
    </source>
</evidence>
<dbReference type="InterPro" id="IPR056463">
    <property type="entry name" value="DUF7373_C"/>
</dbReference>
<dbReference type="Proteomes" id="UP001165663">
    <property type="component" value="Unassembled WGS sequence"/>
</dbReference>
<dbReference type="InterPro" id="IPR008271">
    <property type="entry name" value="Ser/Thr_kinase_AS"/>
</dbReference>
<dbReference type="AlphaFoldDB" id="A0A9P3Q953"/>
<dbReference type="FunFam" id="1.10.510.10:FF:000021">
    <property type="entry name" value="Serine/threonine protein kinase"/>
    <property type="match status" value="1"/>
</dbReference>
<comment type="caution">
    <text evidence="17">The sequence shown here is derived from an EMBL/GenBank/DDBJ whole genome shotgun (WGS) entry which is preliminary data.</text>
</comment>
<feature type="region of interest" description="Disordered" evidence="13">
    <location>
        <begin position="292"/>
        <end position="346"/>
    </location>
</feature>
<evidence type="ECO:0000256" key="12">
    <source>
        <dbReference type="PROSITE-ProRule" id="PRU10141"/>
    </source>
</evidence>
<dbReference type="GO" id="GO:0005524">
    <property type="term" value="F:ATP binding"/>
    <property type="evidence" value="ECO:0007669"/>
    <property type="project" value="UniProtKB-UniRule"/>
</dbReference>
<evidence type="ECO:0000256" key="1">
    <source>
        <dbReference type="ARBA" id="ARBA00004162"/>
    </source>
</evidence>
<keyword evidence="11 14" id="KW-0472">Membrane</keyword>
<dbReference type="PROSITE" id="PS00107">
    <property type="entry name" value="PROTEIN_KINASE_ATP"/>
    <property type="match status" value="1"/>
</dbReference>
<dbReference type="Gene3D" id="1.10.510.10">
    <property type="entry name" value="Transferase(Phosphotransferase) domain 1"/>
    <property type="match status" value="1"/>
</dbReference>
<gene>
    <name evidence="17" type="ORF">Mkiyose1413_29410</name>
    <name evidence="16" type="ORF">SRL2020028_61090</name>
</gene>
<name>A0A9P3Q953_9MYCO</name>
<proteinExistence type="predicted"/>
<evidence type="ECO:0000256" key="6">
    <source>
        <dbReference type="ARBA" id="ARBA00022692"/>
    </source>
</evidence>
<evidence type="ECO:0000256" key="2">
    <source>
        <dbReference type="ARBA" id="ARBA00012513"/>
    </source>
</evidence>
<keyword evidence="4" id="KW-0723">Serine/threonine-protein kinase</keyword>
<dbReference type="SMART" id="SM00220">
    <property type="entry name" value="S_TKc"/>
    <property type="match status" value="1"/>
</dbReference>
<dbReference type="Pfam" id="PF24092">
    <property type="entry name" value="DUF7373_C"/>
    <property type="match status" value="1"/>
</dbReference>
<evidence type="ECO:0000256" key="5">
    <source>
        <dbReference type="ARBA" id="ARBA00022679"/>
    </source>
</evidence>
<accession>A0A9P3Q953</accession>
<comment type="subcellular location">
    <subcellularLocation>
        <location evidence="1">Cell membrane</location>
        <topology evidence="1">Single-pass membrane protein</topology>
    </subcellularLocation>
</comment>
<keyword evidence="18" id="KW-1185">Reference proteome</keyword>
<evidence type="ECO:0000313" key="17">
    <source>
        <dbReference type="EMBL" id="GLD31058.1"/>
    </source>
</evidence>
<reference evidence="17" key="1">
    <citation type="submission" date="2022-08" db="EMBL/GenBank/DDBJ databases">
        <title>Mycobacterium kiyosense sp. nov., scotochromogenic slow-glowing species isolated from respiratory specimens.</title>
        <authorList>
            <person name="Fukano H."/>
            <person name="Kazumi Y."/>
            <person name="Sakagami N."/>
            <person name="Ato M."/>
            <person name="Mitarai S."/>
            <person name="Hoshino Y."/>
        </authorList>
    </citation>
    <scope>NUCLEOTIDE SEQUENCE</scope>
    <source>
        <strain evidence="17">1413</strain>
        <strain evidence="16">SRL2020-028</strain>
    </source>
</reference>
<dbReference type="EC" id="2.7.11.1" evidence="2"/>
<dbReference type="InterPro" id="IPR017441">
    <property type="entry name" value="Protein_kinase_ATP_BS"/>
</dbReference>
<dbReference type="Pfam" id="PF00069">
    <property type="entry name" value="Pkinase"/>
    <property type="match status" value="1"/>
</dbReference>
<dbReference type="EMBL" id="BRXE01000199">
    <property type="protein sequence ID" value="GLB86853.1"/>
    <property type="molecule type" value="Genomic_DNA"/>
</dbReference>
<evidence type="ECO:0000256" key="13">
    <source>
        <dbReference type="SAM" id="MobiDB-lite"/>
    </source>
</evidence>
<feature type="transmembrane region" description="Helical" evidence="14">
    <location>
        <begin position="353"/>
        <end position="373"/>
    </location>
</feature>
<dbReference type="PANTHER" id="PTHR43289">
    <property type="entry name" value="MITOGEN-ACTIVATED PROTEIN KINASE KINASE KINASE 20-RELATED"/>
    <property type="match status" value="1"/>
</dbReference>
<dbReference type="Pfam" id="PF24088">
    <property type="entry name" value="DUF7373"/>
    <property type="match status" value="1"/>
</dbReference>
<dbReference type="PROSITE" id="PS50011">
    <property type="entry name" value="PROTEIN_KINASE_DOM"/>
    <property type="match status" value="1"/>
</dbReference>
<keyword evidence="3" id="KW-1003">Cell membrane</keyword>
<keyword evidence="10 14" id="KW-1133">Transmembrane helix</keyword>
<evidence type="ECO:0000259" key="15">
    <source>
        <dbReference type="PROSITE" id="PS50011"/>
    </source>
</evidence>
<keyword evidence="6 14" id="KW-0812">Transmembrane</keyword>
<dbReference type="RefSeq" id="WP_236978243.1">
    <property type="nucleotide sequence ID" value="NZ_BRXE01000199.1"/>
</dbReference>
<dbReference type="GO" id="GO:0005886">
    <property type="term" value="C:plasma membrane"/>
    <property type="evidence" value="ECO:0007669"/>
    <property type="project" value="UniProtKB-SubCell"/>
</dbReference>
<keyword evidence="5" id="KW-0808">Transferase</keyword>
<dbReference type="InterPro" id="IPR055797">
    <property type="entry name" value="DUF7373"/>
</dbReference>
<evidence type="ECO:0000256" key="9">
    <source>
        <dbReference type="ARBA" id="ARBA00022840"/>
    </source>
</evidence>
<dbReference type="CDD" id="cd14014">
    <property type="entry name" value="STKc_PknB_like"/>
    <property type="match status" value="1"/>
</dbReference>
<dbReference type="GeneID" id="83630322"/>
<keyword evidence="9 12" id="KW-0067">ATP-binding</keyword>
<dbReference type="GO" id="GO:0004674">
    <property type="term" value="F:protein serine/threonine kinase activity"/>
    <property type="evidence" value="ECO:0007669"/>
    <property type="project" value="UniProtKB-KW"/>
</dbReference>
<evidence type="ECO:0000313" key="18">
    <source>
        <dbReference type="Proteomes" id="UP001064782"/>
    </source>
</evidence>
<protein>
    <recommendedName>
        <fullName evidence="2">non-specific serine/threonine protein kinase</fullName>
        <ecNumber evidence="2">2.7.11.1</ecNumber>
    </recommendedName>
</protein>
<feature type="domain" description="Protein kinase" evidence="15">
    <location>
        <begin position="15"/>
        <end position="275"/>
    </location>
</feature>
<keyword evidence="7 12" id="KW-0547">Nucleotide-binding</keyword>
<evidence type="ECO:0000256" key="10">
    <source>
        <dbReference type="ARBA" id="ARBA00022989"/>
    </source>
</evidence>
<dbReference type="PROSITE" id="PS00108">
    <property type="entry name" value="PROTEIN_KINASE_ST"/>
    <property type="match status" value="1"/>
</dbReference>
<dbReference type="GO" id="GO:0080090">
    <property type="term" value="P:regulation of primary metabolic process"/>
    <property type="evidence" value="ECO:0007669"/>
    <property type="project" value="UniProtKB-ARBA"/>
</dbReference>
<dbReference type="FunFam" id="3.30.200.20:FF:000348">
    <property type="entry name" value="Serine/threonine protein kinase"/>
    <property type="match status" value="1"/>
</dbReference>
<evidence type="ECO:0000256" key="11">
    <source>
        <dbReference type="ARBA" id="ARBA00023136"/>
    </source>
</evidence>
<organism evidence="17 18">
    <name type="scientific">Mycobacterium kiyosense</name>
    <dbReference type="NCBI Taxonomy" id="2871094"/>
    <lineage>
        <taxon>Bacteria</taxon>
        <taxon>Bacillati</taxon>
        <taxon>Actinomycetota</taxon>
        <taxon>Actinomycetes</taxon>
        <taxon>Mycobacteriales</taxon>
        <taxon>Mycobacteriaceae</taxon>
        <taxon>Mycobacterium</taxon>
    </lineage>
</organism>
<feature type="compositionally biased region" description="Pro residues" evidence="13">
    <location>
        <begin position="328"/>
        <end position="345"/>
    </location>
</feature>
<dbReference type="InterPro" id="IPR011009">
    <property type="entry name" value="Kinase-like_dom_sf"/>
</dbReference>
<evidence type="ECO:0000256" key="4">
    <source>
        <dbReference type="ARBA" id="ARBA00022527"/>
    </source>
</evidence>
<evidence type="ECO:0000256" key="8">
    <source>
        <dbReference type="ARBA" id="ARBA00022777"/>
    </source>
</evidence>
<dbReference type="InterPro" id="IPR000719">
    <property type="entry name" value="Prot_kinase_dom"/>
</dbReference>
<evidence type="ECO:0000256" key="7">
    <source>
        <dbReference type="ARBA" id="ARBA00022741"/>
    </source>
</evidence>
<dbReference type="EMBL" id="BRZI01000020">
    <property type="protein sequence ID" value="GLD31058.1"/>
    <property type="molecule type" value="Genomic_DNA"/>
</dbReference>
<dbReference type="SUPFAM" id="SSF56112">
    <property type="entry name" value="Protein kinase-like (PK-like)"/>
    <property type="match status" value="1"/>
</dbReference>